<dbReference type="Proteomes" id="UP000297714">
    <property type="component" value="Unassembled WGS sequence"/>
</dbReference>
<sequence length="136" mass="14036">MRVVVIDGQGGGMGRSLVEKLKAEIPSVKVIAVGTNSLATSAMLKAGADAGATGENAVIFNCSHADIITGPIGILLANAMLGEISPKMACAVSASMAQKVLVPVSTCRVHIAGTEDRPMAKYIEQTVEMIKKLISQ</sequence>
<proteinExistence type="predicted"/>
<name>A0A4Z0YBH4_9FIRM</name>
<organism evidence="1 2">
    <name type="scientific">Caproiciproducens galactitolivorans</name>
    <dbReference type="NCBI Taxonomy" id="642589"/>
    <lineage>
        <taxon>Bacteria</taxon>
        <taxon>Bacillati</taxon>
        <taxon>Bacillota</taxon>
        <taxon>Clostridia</taxon>
        <taxon>Eubacteriales</taxon>
        <taxon>Acutalibacteraceae</taxon>
        <taxon>Caproiciproducens</taxon>
    </lineage>
</organism>
<dbReference type="AlphaFoldDB" id="A0A4Z0YBH4"/>
<comment type="caution">
    <text evidence="1">The sequence shown here is derived from an EMBL/GenBank/DDBJ whole genome shotgun (WGS) entry which is preliminary data.</text>
</comment>
<dbReference type="Pfam" id="PF12953">
    <property type="entry name" value="DUF3842"/>
    <property type="match status" value="1"/>
</dbReference>
<dbReference type="OrthoDB" id="9797117at2"/>
<dbReference type="EMBL" id="SRMQ01000006">
    <property type="protein sequence ID" value="TGJ76320.1"/>
    <property type="molecule type" value="Genomic_DNA"/>
</dbReference>
<protein>
    <recommendedName>
        <fullName evidence="3">DUF3842 family protein</fullName>
    </recommendedName>
</protein>
<accession>A0A4Z0YBH4</accession>
<reference evidence="1 2" key="1">
    <citation type="submission" date="2019-04" db="EMBL/GenBank/DDBJ databases">
        <authorList>
            <person name="Poehlein A."/>
            <person name="Bengelsdorf F.R."/>
            <person name="Duerre P."/>
            <person name="Daniel R."/>
        </authorList>
    </citation>
    <scope>NUCLEOTIDE SEQUENCE [LARGE SCALE GENOMIC DNA]</scope>
    <source>
        <strain evidence="1 2">BS-1</strain>
    </source>
</reference>
<evidence type="ECO:0000313" key="2">
    <source>
        <dbReference type="Proteomes" id="UP000297714"/>
    </source>
</evidence>
<dbReference type="RefSeq" id="WP_135659442.1">
    <property type="nucleotide sequence ID" value="NZ_JAJUFJ010000014.1"/>
</dbReference>
<evidence type="ECO:0000313" key="1">
    <source>
        <dbReference type="EMBL" id="TGJ76320.1"/>
    </source>
</evidence>
<gene>
    <name evidence="1" type="ORF">CAGA_15250</name>
</gene>
<evidence type="ECO:0008006" key="3">
    <source>
        <dbReference type="Google" id="ProtNLM"/>
    </source>
</evidence>
<keyword evidence="2" id="KW-1185">Reference proteome</keyword>
<dbReference type="InterPro" id="IPR024208">
    <property type="entry name" value="DUF3842"/>
</dbReference>